<protein>
    <submittedName>
        <fullName evidence="2">Cytochrome P450</fullName>
    </submittedName>
</protein>
<sequence length="403" mass="43937">MLGLDPTDPDFRQDPYATYRRLRESTPVLRSPAGFWVLTRHRECELVLRDQRFGYPAAAAAAPACPASGGAALPGGFADQRHMLIFMNPPEHTRLRRVLRDTFGPRVMRSATGYVEERTGQLLDRALRSGEPCDLISSLAHPLPFGVICHLLGVPGPDHAKIEKWAQDYLAGVSPSFTVSKANHQGRDEALAGLNDYFRVLAAQRRRAPGEDVLSRLIAAQDDGRISEEELLGTCILLFVAGHGTTTNLIGNGALALLRHPGQLARFRAEPELAASAVEELLRYDSPSHLSIRVAFEDVDLGEGNVVRAGEQVIVVRGAANRDPEVFADPDTLDLGRPDNRHLSFASGLHVCFGAPLARTQAKIALGALFNRAPHLALADERLEYKPSLLSRALEALPVTTRP</sequence>
<evidence type="ECO:0000313" key="2">
    <source>
        <dbReference type="EMBL" id="MCX3060312.1"/>
    </source>
</evidence>
<dbReference type="SUPFAM" id="SSF48264">
    <property type="entry name" value="Cytochrome P450"/>
    <property type="match status" value="1"/>
</dbReference>
<dbReference type="InterPro" id="IPR001128">
    <property type="entry name" value="Cyt_P450"/>
</dbReference>
<reference evidence="2" key="1">
    <citation type="submission" date="2022-10" db="EMBL/GenBank/DDBJ databases">
        <title>Streptomyces beihaiensis sp. nov., a chitin degrading actinobacterium, isolated from shrimp pond soil.</title>
        <authorList>
            <person name="Xie J."/>
            <person name="Shen N."/>
        </authorList>
    </citation>
    <scope>NUCLEOTIDE SEQUENCE</scope>
    <source>
        <strain evidence="2">GXMU-J5</strain>
    </source>
</reference>
<dbReference type="EMBL" id="JAPHNL010000100">
    <property type="protein sequence ID" value="MCX3060312.1"/>
    <property type="molecule type" value="Genomic_DNA"/>
</dbReference>
<dbReference type="Gene3D" id="1.10.630.10">
    <property type="entry name" value="Cytochrome P450"/>
    <property type="match status" value="1"/>
</dbReference>
<dbReference type="InterPro" id="IPR002397">
    <property type="entry name" value="Cyt_P450_B"/>
</dbReference>
<proteinExistence type="inferred from homology"/>
<dbReference type="RefSeq" id="WP_266598824.1">
    <property type="nucleotide sequence ID" value="NZ_JAPHNL010000100.1"/>
</dbReference>
<dbReference type="InterPro" id="IPR036396">
    <property type="entry name" value="Cyt_P450_sf"/>
</dbReference>
<keyword evidence="3" id="KW-1185">Reference proteome</keyword>
<dbReference type="Pfam" id="PF00067">
    <property type="entry name" value="p450"/>
    <property type="match status" value="1"/>
</dbReference>
<organism evidence="2 3">
    <name type="scientific">Streptomyces beihaiensis</name>
    <dbReference type="NCBI Taxonomy" id="2984495"/>
    <lineage>
        <taxon>Bacteria</taxon>
        <taxon>Bacillati</taxon>
        <taxon>Actinomycetota</taxon>
        <taxon>Actinomycetes</taxon>
        <taxon>Kitasatosporales</taxon>
        <taxon>Streptomycetaceae</taxon>
        <taxon>Streptomyces</taxon>
    </lineage>
</organism>
<name>A0ABT3TV71_9ACTN</name>
<dbReference type="PRINTS" id="PR00359">
    <property type="entry name" value="BP450"/>
</dbReference>
<evidence type="ECO:0000313" key="3">
    <source>
        <dbReference type="Proteomes" id="UP001163064"/>
    </source>
</evidence>
<comment type="similarity">
    <text evidence="1">Belongs to the cytochrome P450 family.</text>
</comment>
<dbReference type="PANTHER" id="PTHR46696">
    <property type="entry name" value="P450, PUTATIVE (EUROFUNG)-RELATED"/>
    <property type="match status" value="1"/>
</dbReference>
<gene>
    <name evidence="2" type="ORF">OFY01_11210</name>
</gene>
<evidence type="ECO:0000256" key="1">
    <source>
        <dbReference type="ARBA" id="ARBA00010617"/>
    </source>
</evidence>
<dbReference type="PANTHER" id="PTHR46696:SF1">
    <property type="entry name" value="CYTOCHROME P450 YJIB-RELATED"/>
    <property type="match status" value="1"/>
</dbReference>
<accession>A0ABT3TV71</accession>
<dbReference type="CDD" id="cd20625">
    <property type="entry name" value="CYP164-like"/>
    <property type="match status" value="1"/>
</dbReference>
<comment type="caution">
    <text evidence="2">The sequence shown here is derived from an EMBL/GenBank/DDBJ whole genome shotgun (WGS) entry which is preliminary data.</text>
</comment>
<dbReference type="Proteomes" id="UP001163064">
    <property type="component" value="Unassembled WGS sequence"/>
</dbReference>